<feature type="domain" description="CBS" evidence="4">
    <location>
        <begin position="310"/>
        <end position="368"/>
    </location>
</feature>
<dbReference type="RefSeq" id="WP_015830004.1">
    <property type="nucleotide sequence ID" value="NC_012969.1"/>
</dbReference>
<sequence length="619" mass="69397">MRQVHVQQSHLSGWGARVVLQPALAVRAAAQDETAISSLELHKILKHRQLTAVFQPIADLRSASIFGHEGLIRGPADTRLHMPLALFEEAEQHHLLLEVEHLSRQVVLESFAQQGANAKLFLNVSPASLLQPHVARGATLSYIHQLGLDPHDVIIELTENSPTFDYDTLRHAAEHYRSMGFEIAMDDLGEGFSSLRLWSELRPDYVKIDKHFIRNIDRDQVKLDFVRSIQQIALNSGTKVIAEGIETEAELMIVKDLKIPYGQGYLINRPQASLHTALSPVAAELMQRNAVHVYQSAAVPVQARSNISKLIRYVSPVSPQTSNDDVYQIFEKQPSLYSLPVVAQGRPVGLISRYNMIDHLARPYTRELYGKRYCSIFMDNQPLVVDNSLSLQALSDLIINMEPHHLSNGFIITESGNYLGMGSGHDLLREITQMQINAARYANPLTMLPGNVPINEHMDRLLQAGITFHACYCDLDSFKPFNDVYGFRRGDELIQYTGKLLNEQIANELDFVGHVGGDDFILIFQSEDWEERCLRVLNILAQAIPAFYDEADRQRGGIAAEDRQGNPLFYPFVSMSVGSVKADPVGFRSHHEVAAAMTIAKKQAKKISGNSLFLERRGK</sequence>
<dbReference type="OrthoDB" id="9813903at2"/>
<protein>
    <submittedName>
        <fullName evidence="5">Diguanylate cyclase/phosphodiesterase</fullName>
    </submittedName>
</protein>
<feature type="domain" description="EAL" evidence="2">
    <location>
        <begin position="34"/>
        <end position="284"/>
    </location>
</feature>
<dbReference type="InterPro" id="IPR035919">
    <property type="entry name" value="EAL_sf"/>
</dbReference>
<accession>C6XD96</accession>
<dbReference type="Gene3D" id="3.20.20.450">
    <property type="entry name" value="EAL domain"/>
    <property type="match status" value="1"/>
</dbReference>
<dbReference type="PROSITE" id="PS50883">
    <property type="entry name" value="EAL"/>
    <property type="match status" value="1"/>
</dbReference>
<reference evidence="5 6" key="2">
    <citation type="journal article" date="2011" name="J. Bacteriol.">
        <title>Genomes of three methylotrophs from a single niche uncover genetic and metabolic divergence of Methylophilaceae.</title>
        <authorList>
            <person name="Lapidus A."/>
            <person name="Clum A."/>
            <person name="Labutti K."/>
            <person name="Kaluzhnaya M.G."/>
            <person name="Lim S."/>
            <person name="Beck D.A."/>
            <person name="Glavina Del Rio T."/>
            <person name="Nolan M."/>
            <person name="Mavromatis K."/>
            <person name="Huntemann M."/>
            <person name="Lucas S."/>
            <person name="Lidstrom M.E."/>
            <person name="Ivanova N."/>
            <person name="Chistoserdova L."/>
        </authorList>
    </citation>
    <scope>NUCLEOTIDE SEQUENCE [LARGE SCALE GENOMIC DNA]</scope>
    <source>
        <strain evidence="5 6">SIP3-4</strain>
    </source>
</reference>
<dbReference type="InterPro" id="IPR050706">
    <property type="entry name" value="Cyclic-di-GMP_PDE-like"/>
</dbReference>
<dbReference type="STRING" id="582744.Msip34_1275"/>
<dbReference type="CDD" id="cd04598">
    <property type="entry name" value="CBS_pair_GGDEF_EAL"/>
    <property type="match status" value="1"/>
</dbReference>
<dbReference type="InterPro" id="IPR000644">
    <property type="entry name" value="CBS_dom"/>
</dbReference>
<dbReference type="HOGENOM" id="CLU_015702_2_1_4"/>
<dbReference type="PANTHER" id="PTHR33121">
    <property type="entry name" value="CYCLIC DI-GMP PHOSPHODIESTERASE PDEF"/>
    <property type="match status" value="1"/>
</dbReference>
<dbReference type="SUPFAM" id="SSF141868">
    <property type="entry name" value="EAL domain-like"/>
    <property type="match status" value="1"/>
</dbReference>
<dbReference type="PANTHER" id="PTHR33121:SF76">
    <property type="entry name" value="SIGNALING PROTEIN"/>
    <property type="match status" value="1"/>
</dbReference>
<dbReference type="CDD" id="cd01949">
    <property type="entry name" value="GGDEF"/>
    <property type="match status" value="1"/>
</dbReference>
<dbReference type="EMBL" id="CP001674">
    <property type="protein sequence ID" value="ACT50521.1"/>
    <property type="molecule type" value="Genomic_DNA"/>
</dbReference>
<dbReference type="Pfam" id="PF00990">
    <property type="entry name" value="GGDEF"/>
    <property type="match status" value="1"/>
</dbReference>
<dbReference type="eggNOG" id="COG2200">
    <property type="taxonomic scope" value="Bacteria"/>
</dbReference>
<dbReference type="PROSITE" id="PS51371">
    <property type="entry name" value="CBS"/>
    <property type="match status" value="1"/>
</dbReference>
<feature type="domain" description="GGDEF" evidence="3">
    <location>
        <begin position="466"/>
        <end position="617"/>
    </location>
</feature>
<dbReference type="eggNOG" id="COG0517">
    <property type="taxonomic scope" value="Bacteria"/>
</dbReference>
<evidence type="ECO:0000259" key="3">
    <source>
        <dbReference type="PROSITE" id="PS50887"/>
    </source>
</evidence>
<evidence type="ECO:0000313" key="5">
    <source>
        <dbReference type="EMBL" id="ACT50521.1"/>
    </source>
</evidence>
<dbReference type="InterPro" id="IPR000160">
    <property type="entry name" value="GGDEF_dom"/>
</dbReference>
<evidence type="ECO:0000259" key="2">
    <source>
        <dbReference type="PROSITE" id="PS50883"/>
    </source>
</evidence>
<dbReference type="Gene3D" id="3.30.70.270">
    <property type="match status" value="1"/>
</dbReference>
<evidence type="ECO:0000259" key="4">
    <source>
        <dbReference type="PROSITE" id="PS51371"/>
    </source>
</evidence>
<reference evidence="6" key="1">
    <citation type="submission" date="2009-07" db="EMBL/GenBank/DDBJ databases">
        <title>Complete sequence of chromosome of Methylovorus sp. SIP3-4.</title>
        <authorList>
            <person name="Lucas S."/>
            <person name="Copeland A."/>
            <person name="Lapidus A."/>
            <person name="Glavina del Rio T."/>
            <person name="Tice H."/>
            <person name="Bruce D."/>
            <person name="Goodwin L."/>
            <person name="Pitluck S."/>
            <person name="Clum A."/>
            <person name="Larimer F."/>
            <person name="Land M."/>
            <person name="Hauser L."/>
            <person name="Kyrpides N."/>
            <person name="Mikhailova N."/>
            <person name="Kayluzhnaya M."/>
            <person name="Chistoserdova L."/>
        </authorList>
    </citation>
    <scope>NUCLEOTIDE SEQUENCE [LARGE SCALE GENOMIC DNA]</scope>
    <source>
        <strain evidence="6">SIP3-4</strain>
    </source>
</reference>
<dbReference type="Pfam" id="PF00571">
    <property type="entry name" value="CBS"/>
    <property type="match status" value="1"/>
</dbReference>
<dbReference type="SMART" id="SM00267">
    <property type="entry name" value="GGDEF"/>
    <property type="match status" value="1"/>
</dbReference>
<dbReference type="AlphaFoldDB" id="C6XD96"/>
<keyword evidence="6" id="KW-1185">Reference proteome</keyword>
<dbReference type="Gene3D" id="3.10.580.10">
    <property type="entry name" value="CBS-domain"/>
    <property type="match status" value="1"/>
</dbReference>
<dbReference type="eggNOG" id="COG2199">
    <property type="taxonomic scope" value="Bacteria"/>
</dbReference>
<evidence type="ECO:0000256" key="1">
    <source>
        <dbReference type="PROSITE-ProRule" id="PRU00703"/>
    </source>
</evidence>
<keyword evidence="1" id="KW-0129">CBS domain</keyword>
<gene>
    <name evidence="5" type="ordered locus">Msip34_1275</name>
</gene>
<dbReference type="NCBIfam" id="TIGR00254">
    <property type="entry name" value="GGDEF"/>
    <property type="match status" value="1"/>
</dbReference>
<proteinExistence type="predicted"/>
<dbReference type="GO" id="GO:0071111">
    <property type="term" value="F:cyclic-guanylate-specific phosphodiesterase activity"/>
    <property type="evidence" value="ECO:0007669"/>
    <property type="project" value="InterPro"/>
</dbReference>
<dbReference type="SMART" id="SM00052">
    <property type="entry name" value="EAL"/>
    <property type="match status" value="1"/>
</dbReference>
<dbReference type="PROSITE" id="PS50887">
    <property type="entry name" value="GGDEF"/>
    <property type="match status" value="1"/>
</dbReference>
<dbReference type="Pfam" id="PF00563">
    <property type="entry name" value="EAL"/>
    <property type="match status" value="1"/>
</dbReference>
<dbReference type="KEGG" id="mei:Msip34_1275"/>
<evidence type="ECO:0000313" key="6">
    <source>
        <dbReference type="Proteomes" id="UP000002743"/>
    </source>
</evidence>
<dbReference type="InterPro" id="IPR043128">
    <property type="entry name" value="Rev_trsase/Diguanyl_cyclase"/>
</dbReference>
<dbReference type="CDD" id="cd01948">
    <property type="entry name" value="EAL"/>
    <property type="match status" value="1"/>
</dbReference>
<dbReference type="InterPro" id="IPR029787">
    <property type="entry name" value="Nucleotide_cyclase"/>
</dbReference>
<dbReference type="InterPro" id="IPR001633">
    <property type="entry name" value="EAL_dom"/>
</dbReference>
<dbReference type="Proteomes" id="UP000002743">
    <property type="component" value="Chromosome"/>
</dbReference>
<organism evidence="5 6">
    <name type="scientific">Methylovorus glucosotrophus (strain SIP3-4)</name>
    <dbReference type="NCBI Taxonomy" id="582744"/>
    <lineage>
        <taxon>Bacteria</taxon>
        <taxon>Pseudomonadati</taxon>
        <taxon>Pseudomonadota</taxon>
        <taxon>Betaproteobacteria</taxon>
        <taxon>Nitrosomonadales</taxon>
        <taxon>Methylophilaceae</taxon>
        <taxon>Methylovorus</taxon>
    </lineage>
</organism>
<name>C6XD96_METGS</name>
<dbReference type="SUPFAM" id="SSF55073">
    <property type="entry name" value="Nucleotide cyclase"/>
    <property type="match status" value="1"/>
</dbReference>
<dbReference type="InterPro" id="IPR046342">
    <property type="entry name" value="CBS_dom_sf"/>
</dbReference>
<dbReference type="SUPFAM" id="SSF54631">
    <property type="entry name" value="CBS-domain pair"/>
    <property type="match status" value="1"/>
</dbReference>